<evidence type="ECO:0000313" key="3">
    <source>
        <dbReference type="Proteomes" id="UP001328107"/>
    </source>
</evidence>
<reference evidence="3" key="1">
    <citation type="submission" date="2022-10" db="EMBL/GenBank/DDBJ databases">
        <title>Genome assembly of Pristionchus species.</title>
        <authorList>
            <person name="Yoshida K."/>
            <person name="Sommer R.J."/>
        </authorList>
    </citation>
    <scope>NUCLEOTIDE SEQUENCE [LARGE SCALE GENOMIC DNA]</scope>
    <source>
        <strain evidence="3">RS5460</strain>
    </source>
</reference>
<feature type="compositionally biased region" description="Low complexity" evidence="1">
    <location>
        <begin position="36"/>
        <end position="51"/>
    </location>
</feature>
<name>A0AAN5IBI2_9BILA</name>
<feature type="region of interest" description="Disordered" evidence="1">
    <location>
        <begin position="36"/>
        <end position="58"/>
    </location>
</feature>
<keyword evidence="3" id="KW-1185">Reference proteome</keyword>
<evidence type="ECO:0000313" key="2">
    <source>
        <dbReference type="EMBL" id="GMR59997.1"/>
    </source>
</evidence>
<proteinExistence type="predicted"/>
<sequence>STFDLAPTTKSSTARPSSLFLDLFAPPSFSSSLTTVVSSPSTSSAVNDSPSGARSAPVVLSPPRFDQFAHVRSPGLDRFRVTTSNADSAVVMSPVFPITRSSSDIETEKDVRAVVTDLVNYILYEEQTVVERKKSMLLTTIAPPPRLPSPARSINEETEESTVAHDGTPATTPLTPSRMLSVADSLSDTVVCEDDVIVRSIVSSMVRETVKVEKLSELKNKS</sequence>
<dbReference type="Proteomes" id="UP001328107">
    <property type="component" value="Unassembled WGS sequence"/>
</dbReference>
<gene>
    <name evidence="2" type="ORF">PMAYCL1PPCAC_30192</name>
</gene>
<protein>
    <submittedName>
        <fullName evidence="2">Uncharacterized protein</fullName>
    </submittedName>
</protein>
<dbReference type="EMBL" id="BTRK01000006">
    <property type="protein sequence ID" value="GMR59997.1"/>
    <property type="molecule type" value="Genomic_DNA"/>
</dbReference>
<evidence type="ECO:0000256" key="1">
    <source>
        <dbReference type="SAM" id="MobiDB-lite"/>
    </source>
</evidence>
<feature type="region of interest" description="Disordered" evidence="1">
    <location>
        <begin position="141"/>
        <end position="174"/>
    </location>
</feature>
<accession>A0AAN5IBI2</accession>
<organism evidence="2 3">
    <name type="scientific">Pristionchus mayeri</name>
    <dbReference type="NCBI Taxonomy" id="1317129"/>
    <lineage>
        <taxon>Eukaryota</taxon>
        <taxon>Metazoa</taxon>
        <taxon>Ecdysozoa</taxon>
        <taxon>Nematoda</taxon>
        <taxon>Chromadorea</taxon>
        <taxon>Rhabditida</taxon>
        <taxon>Rhabditina</taxon>
        <taxon>Diplogasteromorpha</taxon>
        <taxon>Diplogasteroidea</taxon>
        <taxon>Neodiplogasteridae</taxon>
        <taxon>Pristionchus</taxon>
    </lineage>
</organism>
<dbReference type="AlphaFoldDB" id="A0AAN5IBI2"/>
<feature type="non-terminal residue" evidence="2">
    <location>
        <position position="1"/>
    </location>
</feature>
<comment type="caution">
    <text evidence="2">The sequence shown here is derived from an EMBL/GenBank/DDBJ whole genome shotgun (WGS) entry which is preliminary data.</text>
</comment>
<feature type="non-terminal residue" evidence="2">
    <location>
        <position position="222"/>
    </location>
</feature>